<proteinExistence type="predicted"/>
<dbReference type="SUPFAM" id="SSF53756">
    <property type="entry name" value="UDP-Glycosyltransferase/glycogen phosphorylase"/>
    <property type="match status" value="1"/>
</dbReference>
<dbReference type="InterPro" id="IPR028098">
    <property type="entry name" value="Glyco_trans_4-like_N"/>
</dbReference>
<evidence type="ECO:0000259" key="1">
    <source>
        <dbReference type="Pfam" id="PF00534"/>
    </source>
</evidence>
<dbReference type="Pfam" id="PF13477">
    <property type="entry name" value="Glyco_trans_4_2"/>
    <property type="match status" value="1"/>
</dbReference>
<comment type="caution">
    <text evidence="3">The sequence shown here is derived from an EMBL/GenBank/DDBJ whole genome shotgun (WGS) entry which is preliminary data.</text>
</comment>
<keyword evidence="3" id="KW-0808">Transferase</keyword>
<dbReference type="RefSeq" id="WP_101236772.1">
    <property type="nucleotide sequence ID" value="NZ_PISJ01000014.1"/>
</dbReference>
<protein>
    <submittedName>
        <fullName evidence="3">Glycosyltransferase family 1 protein</fullName>
    </submittedName>
</protein>
<dbReference type="Gene3D" id="3.40.50.2000">
    <property type="entry name" value="Glycogen Phosphorylase B"/>
    <property type="match status" value="2"/>
</dbReference>
<dbReference type="GO" id="GO:0016757">
    <property type="term" value="F:glycosyltransferase activity"/>
    <property type="evidence" value="ECO:0007669"/>
    <property type="project" value="InterPro"/>
</dbReference>
<accession>A0A2N0WDW1</accession>
<sequence length="391" mass="44413">MTVNSKKVVLIGNTASSLLGFRYDMIKKLIDQEYHVYTFTSEYSSNDLKQLKELGCTPVTYQMSRGGVNPFSDLKTLLELKQKIAEIQPALVFSYFTKPIIYGSLAAKLSHTPKIIGMVEGLGTPFTIHKNGQSLKVKIIRFIQVCLYRIVFPFLDKIIFLNPDDPVDLIKKHKIWHKNSAVNILGPIGLNLDEYSYTEWNETEPVSFIFIARLLAEKGIYEYIEAAKIVKNKFPQAIFKIIGGLDKENPYGLTQNQLDELVSLNIVEYAGFVNDVAQRIRNTSVFVLPSYYREGVPRSTQEAMAIGRPVITTDVPGCRETVVDGVNGFLVPKWNVQVLADKMCYFIEHPEQVNIMGRQSYRIAQEKFDVNKVNQKLFEIMGLNAENEKTC</sequence>
<dbReference type="InterPro" id="IPR001296">
    <property type="entry name" value="Glyco_trans_1"/>
</dbReference>
<organism evidence="3 4">
    <name type="scientific">Acinetobacter proteolyticus</name>
    <dbReference type="NCBI Taxonomy" id="1776741"/>
    <lineage>
        <taxon>Bacteria</taxon>
        <taxon>Pseudomonadati</taxon>
        <taxon>Pseudomonadota</taxon>
        <taxon>Gammaproteobacteria</taxon>
        <taxon>Moraxellales</taxon>
        <taxon>Moraxellaceae</taxon>
        <taxon>Acinetobacter</taxon>
    </lineage>
</organism>
<dbReference type="Pfam" id="PF00534">
    <property type="entry name" value="Glycos_transf_1"/>
    <property type="match status" value="1"/>
</dbReference>
<dbReference type="EMBL" id="PISJ01000014">
    <property type="protein sequence ID" value="PKF32907.1"/>
    <property type="molecule type" value="Genomic_DNA"/>
</dbReference>
<reference evidence="3 4" key="1">
    <citation type="submission" date="2017-12" db="EMBL/GenBank/DDBJ databases">
        <title>Draft Genome sequences of multiple microbial strains isolated from spacecraft associated surfaces.</title>
        <authorList>
            <person name="Seuylemezian A."/>
            <person name="Vaishampayan P."/>
            <person name="Venkateswaran K."/>
        </authorList>
    </citation>
    <scope>NUCLEOTIDE SEQUENCE [LARGE SCALE GENOMIC DNA]</scope>
    <source>
        <strain evidence="3 4">2P01AA</strain>
    </source>
</reference>
<evidence type="ECO:0000313" key="3">
    <source>
        <dbReference type="EMBL" id="PKF32907.1"/>
    </source>
</evidence>
<dbReference type="CDD" id="cd03808">
    <property type="entry name" value="GT4_CapM-like"/>
    <property type="match status" value="1"/>
</dbReference>
<name>A0A2N0WDW1_9GAMM</name>
<gene>
    <name evidence="3" type="ORF">CW311_12770</name>
</gene>
<feature type="domain" description="Glycosyltransferase subfamily 4-like N-terminal" evidence="2">
    <location>
        <begin position="7"/>
        <end position="142"/>
    </location>
</feature>
<dbReference type="PANTHER" id="PTHR12526:SF638">
    <property type="entry name" value="SPORE COAT PROTEIN SA"/>
    <property type="match status" value="1"/>
</dbReference>
<dbReference type="Proteomes" id="UP000233553">
    <property type="component" value="Unassembled WGS sequence"/>
</dbReference>
<dbReference type="GO" id="GO:1901135">
    <property type="term" value="P:carbohydrate derivative metabolic process"/>
    <property type="evidence" value="ECO:0007669"/>
    <property type="project" value="UniProtKB-ARBA"/>
</dbReference>
<dbReference type="PANTHER" id="PTHR12526">
    <property type="entry name" value="GLYCOSYLTRANSFERASE"/>
    <property type="match status" value="1"/>
</dbReference>
<dbReference type="AlphaFoldDB" id="A0A2N0WDW1"/>
<evidence type="ECO:0000313" key="4">
    <source>
        <dbReference type="Proteomes" id="UP000233553"/>
    </source>
</evidence>
<feature type="domain" description="Glycosyl transferase family 1" evidence="1">
    <location>
        <begin position="204"/>
        <end position="361"/>
    </location>
</feature>
<evidence type="ECO:0000259" key="2">
    <source>
        <dbReference type="Pfam" id="PF13477"/>
    </source>
</evidence>